<gene>
    <name evidence="1" type="ORF">FQP90_07710</name>
</gene>
<sequence length="257" mass="27238">MSEVKPQLGVILCDLDSYPVDYIECLTPDASGISDNPVGFFENPASWQGLPVAYAVARGARVEPLVNGEPEAIEAFWSASEKLAHCPLVITDCGFFFYARKDMRQTANVITSGLDLLPIASVLTSKDIGVLTVSESLASKLLGDHVLSSRLVIAGMEAEPGWSTMLTNDHALGNGWDQALLKEGVAAVAKREFGPGGRLANIGVLVLECTLLPEFRQEIRKYTDVPILDVASFALNALGKGFDAGAPAAGSSATLSQ</sequence>
<proteinExistence type="predicted"/>
<dbReference type="AlphaFoldDB" id="A0A558H429"/>
<dbReference type="OrthoDB" id="5465390at2"/>
<dbReference type="EMBL" id="VNFK01000005">
    <property type="protein sequence ID" value="TVU63875.1"/>
    <property type="molecule type" value="Genomic_DNA"/>
</dbReference>
<reference evidence="1 2" key="1">
    <citation type="submission" date="2019-07" db="EMBL/GenBank/DDBJ databases">
        <title>Diversity of Bacteria from Kongsfjorden, Arctic.</title>
        <authorList>
            <person name="Yu Y."/>
        </authorList>
    </citation>
    <scope>NUCLEOTIDE SEQUENCE [LARGE SCALE GENOMIC DNA]</scope>
    <source>
        <strain evidence="1 2">SM1928</strain>
    </source>
</reference>
<evidence type="ECO:0000313" key="2">
    <source>
        <dbReference type="Proteomes" id="UP000316500"/>
    </source>
</evidence>
<evidence type="ECO:0008006" key="3">
    <source>
        <dbReference type="Google" id="ProtNLM"/>
    </source>
</evidence>
<comment type="caution">
    <text evidence="1">The sequence shown here is derived from an EMBL/GenBank/DDBJ whole genome shotgun (WGS) entry which is preliminary data.</text>
</comment>
<dbReference type="RefSeq" id="WP_144649154.1">
    <property type="nucleotide sequence ID" value="NZ_VNFK01000005.1"/>
</dbReference>
<protein>
    <recommendedName>
        <fullName evidence="3">Aspartate/glutamate racemase family protein</fullName>
    </recommendedName>
</protein>
<evidence type="ECO:0000313" key="1">
    <source>
        <dbReference type="EMBL" id="TVU63875.1"/>
    </source>
</evidence>
<organism evidence="1 2">
    <name type="scientific">Paenarthrobacter nitroguajacolicus</name>
    <name type="common">Arthrobacter nitroguajacolicus</name>
    <dbReference type="NCBI Taxonomy" id="211146"/>
    <lineage>
        <taxon>Bacteria</taxon>
        <taxon>Bacillati</taxon>
        <taxon>Actinomycetota</taxon>
        <taxon>Actinomycetes</taxon>
        <taxon>Micrococcales</taxon>
        <taxon>Micrococcaceae</taxon>
        <taxon>Paenarthrobacter</taxon>
    </lineage>
</organism>
<dbReference type="Proteomes" id="UP000316500">
    <property type="component" value="Unassembled WGS sequence"/>
</dbReference>
<accession>A0A558H429</accession>
<name>A0A558H429_PAENT</name>